<evidence type="ECO:0000256" key="1">
    <source>
        <dbReference type="SAM" id="Phobius"/>
    </source>
</evidence>
<dbReference type="OrthoDB" id="140416at2"/>
<dbReference type="InterPro" id="IPR002881">
    <property type="entry name" value="DUF58"/>
</dbReference>
<organism evidence="3 4">
    <name type="scientific">Peribacillus saganii</name>
    <dbReference type="NCBI Taxonomy" id="2303992"/>
    <lineage>
        <taxon>Bacteria</taxon>
        <taxon>Bacillati</taxon>
        <taxon>Bacillota</taxon>
        <taxon>Bacilli</taxon>
        <taxon>Bacillales</taxon>
        <taxon>Bacillaceae</taxon>
        <taxon>Peribacillus</taxon>
    </lineage>
</organism>
<keyword evidence="4" id="KW-1185">Reference proteome</keyword>
<name>A0A372LNN8_9BACI</name>
<keyword evidence="1" id="KW-1133">Transmembrane helix</keyword>
<dbReference type="PANTHER" id="PTHR34351">
    <property type="entry name" value="SLR1927 PROTEIN-RELATED"/>
    <property type="match status" value="1"/>
</dbReference>
<keyword evidence="1" id="KW-0472">Membrane</keyword>
<evidence type="ECO:0000313" key="3">
    <source>
        <dbReference type="EMBL" id="RFU69274.1"/>
    </source>
</evidence>
<protein>
    <submittedName>
        <fullName evidence="3">DUF58 domain-containing protein</fullName>
    </submittedName>
</protein>
<evidence type="ECO:0000313" key="4">
    <source>
        <dbReference type="Proteomes" id="UP000264541"/>
    </source>
</evidence>
<sequence>MKKAFYYAKSYVKLLSLVVLFAAVFTYAMFQGGFVSWFLFYSFLPFALYPMLLFFHPVKDFNVERDIEKLECKAGDSVDITVTITRGFPFPLVFLIVEELLPYQLKPDSSTQVKSLVFPWFKREIKLSYSLDGVPRGEHHLLSIRLKTGDFLGLFTKEATFEIPGRILAYPAYYDMNFRQLANLFDQGQTSSSVRLQRENSIVSGVRDYQPGDKLSWINWKATAKRNDIMTKEFEERKSQDVFLLLDERKSEVYEELIVFTASLVQAIIKNGVQLGYFSTGQAEGIVSVRGGDVQRHKLFYRLATSQPAAGERLKMVMENSKKWLPFHVTLLLVTSYVTREHIEEIGTVGANRPVTVYCIKKGRSLTKEEVMLRETALLKGIKLKYMDYSLDNDDFSGVKAQ</sequence>
<comment type="caution">
    <text evidence="3">The sequence shown here is derived from an EMBL/GenBank/DDBJ whole genome shotgun (WGS) entry which is preliminary data.</text>
</comment>
<feature type="transmembrane region" description="Helical" evidence="1">
    <location>
        <begin position="36"/>
        <end position="55"/>
    </location>
</feature>
<gene>
    <name evidence="3" type="ORF">D0469_10140</name>
</gene>
<evidence type="ECO:0000259" key="2">
    <source>
        <dbReference type="Pfam" id="PF01882"/>
    </source>
</evidence>
<feature type="transmembrane region" description="Helical" evidence="1">
    <location>
        <begin position="12"/>
        <end position="30"/>
    </location>
</feature>
<proteinExistence type="predicted"/>
<keyword evidence="1" id="KW-0812">Transmembrane</keyword>
<dbReference type="EMBL" id="QVTE01000027">
    <property type="protein sequence ID" value="RFU69274.1"/>
    <property type="molecule type" value="Genomic_DNA"/>
</dbReference>
<accession>A0A372LNN8</accession>
<dbReference type="PANTHER" id="PTHR34351:SF2">
    <property type="entry name" value="DUF58 DOMAIN-CONTAINING PROTEIN"/>
    <property type="match status" value="1"/>
</dbReference>
<dbReference type="Pfam" id="PF01882">
    <property type="entry name" value="DUF58"/>
    <property type="match status" value="1"/>
</dbReference>
<feature type="domain" description="DUF58" evidence="2">
    <location>
        <begin position="206"/>
        <end position="353"/>
    </location>
</feature>
<dbReference type="Proteomes" id="UP000264541">
    <property type="component" value="Unassembled WGS sequence"/>
</dbReference>
<reference evidence="3 4" key="1">
    <citation type="submission" date="2018-08" db="EMBL/GenBank/DDBJ databases">
        <title>Bacillus chawlae sp. nov., Bacillus glennii sp. nov., and Bacillus saganii sp. nov. Isolated from the Vehicle Assembly Building at Kennedy Space Center where the Viking Spacecraft were Assembled.</title>
        <authorList>
            <person name="Seuylemezian A."/>
            <person name="Vaishampayan P."/>
        </authorList>
    </citation>
    <scope>NUCLEOTIDE SEQUENCE [LARGE SCALE GENOMIC DNA]</scope>
    <source>
        <strain evidence="3 4">V47-23a</strain>
    </source>
</reference>
<dbReference type="AlphaFoldDB" id="A0A372LNN8"/>
<dbReference type="RefSeq" id="WP_117326627.1">
    <property type="nucleotide sequence ID" value="NZ_QVTE01000027.1"/>
</dbReference>